<keyword evidence="3 6" id="KW-0238">DNA-binding</keyword>
<dbReference type="Gene3D" id="3.30.160.390">
    <property type="entry name" value="Integrase, DNA-binding domain"/>
    <property type="match status" value="1"/>
</dbReference>
<evidence type="ECO:0000256" key="3">
    <source>
        <dbReference type="ARBA" id="ARBA00023125"/>
    </source>
</evidence>
<dbReference type="GO" id="GO:0003677">
    <property type="term" value="F:DNA binding"/>
    <property type="evidence" value="ECO:0007669"/>
    <property type="project" value="UniProtKB-KW"/>
</dbReference>
<dbReference type="PANTHER" id="PTHR30629">
    <property type="entry name" value="PROPHAGE INTEGRASE"/>
    <property type="match status" value="1"/>
</dbReference>
<feature type="domain" description="Tyr recombinase" evidence="5">
    <location>
        <begin position="201"/>
        <end position="370"/>
    </location>
</feature>
<dbReference type="Gene3D" id="1.10.150.130">
    <property type="match status" value="1"/>
</dbReference>
<dbReference type="Proteomes" id="UP000777935">
    <property type="component" value="Unassembled WGS sequence"/>
</dbReference>
<dbReference type="InterPro" id="IPR050808">
    <property type="entry name" value="Phage_Integrase"/>
</dbReference>
<dbReference type="PROSITE" id="PS51898">
    <property type="entry name" value="TYR_RECOMBINASE"/>
    <property type="match status" value="1"/>
</dbReference>
<dbReference type="InterPro" id="IPR025166">
    <property type="entry name" value="Integrase_DNA_bind_dom"/>
</dbReference>
<dbReference type="CDD" id="cd00801">
    <property type="entry name" value="INT_P4_C"/>
    <property type="match status" value="1"/>
</dbReference>
<dbReference type="InterPro" id="IPR011010">
    <property type="entry name" value="DNA_brk_join_enz"/>
</dbReference>
<dbReference type="RefSeq" id="WP_174139903.1">
    <property type="nucleotide sequence ID" value="NZ_JABUFE010000018.1"/>
</dbReference>
<dbReference type="InterPro" id="IPR053876">
    <property type="entry name" value="Phage_int_M"/>
</dbReference>
<comment type="caution">
    <text evidence="6">The sequence shown here is derived from an EMBL/GenBank/DDBJ whole genome shotgun (WGS) entry which is preliminary data.</text>
</comment>
<organism evidence="6 7">
    <name type="scientific">Parasulfitobacter algicola</name>
    <dbReference type="NCBI Taxonomy" id="2614809"/>
    <lineage>
        <taxon>Bacteria</taxon>
        <taxon>Pseudomonadati</taxon>
        <taxon>Pseudomonadota</taxon>
        <taxon>Alphaproteobacteria</taxon>
        <taxon>Rhodobacterales</taxon>
        <taxon>Roseobacteraceae</taxon>
        <taxon>Parasulfitobacter</taxon>
    </lineage>
</organism>
<dbReference type="InterPro" id="IPR038488">
    <property type="entry name" value="Integrase_DNA-bd_sf"/>
</dbReference>
<evidence type="ECO:0000256" key="1">
    <source>
        <dbReference type="ARBA" id="ARBA00008857"/>
    </source>
</evidence>
<proteinExistence type="inferred from homology"/>
<name>A0ABX2J0N9_9RHOB</name>
<reference evidence="6 7" key="1">
    <citation type="submission" date="2020-06" db="EMBL/GenBank/DDBJ databases">
        <title>Sulfitobacter algicola sp. nov., isolated from green algae.</title>
        <authorList>
            <person name="Wang C."/>
        </authorList>
    </citation>
    <scope>NUCLEOTIDE SEQUENCE [LARGE SCALE GENOMIC DNA]</scope>
    <source>
        <strain evidence="6 7">1151</strain>
    </source>
</reference>
<gene>
    <name evidence="6" type="ORF">HRQ87_18365</name>
</gene>
<dbReference type="InterPro" id="IPR013762">
    <property type="entry name" value="Integrase-like_cat_sf"/>
</dbReference>
<evidence type="ECO:0000256" key="4">
    <source>
        <dbReference type="ARBA" id="ARBA00023172"/>
    </source>
</evidence>
<protein>
    <submittedName>
        <fullName evidence="6">Integrase arm-type DNA-binding domain-containing protein</fullName>
    </submittedName>
</protein>
<keyword evidence="7" id="KW-1185">Reference proteome</keyword>
<evidence type="ECO:0000256" key="2">
    <source>
        <dbReference type="ARBA" id="ARBA00022908"/>
    </source>
</evidence>
<sequence length="391" mass="44624">MKRNALSQMKAKSLPAGKHVDGQGLWLCKSRNDAGKWMLRLSIAGKRREMGLGRWPDVSIAEARERAAAARRSLRDGLDPIAERQKQRRQINRLTVSEAVEGCFKARQAELKGDGKAGRWMSPLNTHVLPKIGKLAIEEIDQHDLKQLLDPIWHDKPDTARKALNRLNLTLKHAAALGLEVDLQATMKARALLGKQRHQVTHIPSMPYWDIPDFYQWLKTRTEISALALRFLILTVARTSEVRLARFDEVEDDVWVLSPERTKTGQEHRIPLVDAALEIMERARAATNGAYLFPSKTGKPLSDMAMSSFMKREEYTARPHGFRGTFRTWAEEQTEASYEVKETCLGHAVDKGVVRVYQRSDRLEKRALLMMQWSKFLTQKAKISYCFGQDI</sequence>
<dbReference type="Pfam" id="PF00589">
    <property type="entry name" value="Phage_integrase"/>
    <property type="match status" value="1"/>
</dbReference>
<dbReference type="InterPro" id="IPR002104">
    <property type="entry name" value="Integrase_catalytic"/>
</dbReference>
<dbReference type="Pfam" id="PF13356">
    <property type="entry name" value="Arm-DNA-bind_3"/>
    <property type="match status" value="1"/>
</dbReference>
<dbReference type="Gene3D" id="1.10.443.10">
    <property type="entry name" value="Intergrase catalytic core"/>
    <property type="match status" value="1"/>
</dbReference>
<dbReference type="SUPFAM" id="SSF56349">
    <property type="entry name" value="DNA breaking-rejoining enzymes"/>
    <property type="match status" value="1"/>
</dbReference>
<keyword evidence="4" id="KW-0233">DNA recombination</keyword>
<evidence type="ECO:0000313" key="6">
    <source>
        <dbReference type="EMBL" id="NSX56751.1"/>
    </source>
</evidence>
<comment type="similarity">
    <text evidence="1">Belongs to the 'phage' integrase family.</text>
</comment>
<evidence type="ECO:0000313" key="7">
    <source>
        <dbReference type="Proteomes" id="UP000777935"/>
    </source>
</evidence>
<evidence type="ECO:0000259" key="5">
    <source>
        <dbReference type="PROSITE" id="PS51898"/>
    </source>
</evidence>
<keyword evidence="2" id="KW-0229">DNA integration</keyword>
<dbReference type="PANTHER" id="PTHR30629:SF2">
    <property type="entry name" value="PROPHAGE INTEGRASE INTS-RELATED"/>
    <property type="match status" value="1"/>
</dbReference>
<accession>A0ABX2J0N9</accession>
<dbReference type="Pfam" id="PF22022">
    <property type="entry name" value="Phage_int_M"/>
    <property type="match status" value="1"/>
</dbReference>
<dbReference type="InterPro" id="IPR010998">
    <property type="entry name" value="Integrase_recombinase_N"/>
</dbReference>
<dbReference type="EMBL" id="JABUFE010000018">
    <property type="protein sequence ID" value="NSX56751.1"/>
    <property type="molecule type" value="Genomic_DNA"/>
</dbReference>